<dbReference type="InterPro" id="IPR013968">
    <property type="entry name" value="PKS_KR"/>
</dbReference>
<dbReference type="Pfam" id="PF00109">
    <property type="entry name" value="ketoacyl-synt"/>
    <property type="match status" value="1"/>
</dbReference>
<dbReference type="PANTHER" id="PTHR43775:SF18">
    <property type="entry name" value="ENZYME, PUTATIVE (JCVI)-RELATED"/>
    <property type="match status" value="1"/>
</dbReference>
<dbReference type="InterPro" id="IPR020806">
    <property type="entry name" value="PKS_PP-bd"/>
</dbReference>
<dbReference type="GO" id="GO:0006633">
    <property type="term" value="P:fatty acid biosynthetic process"/>
    <property type="evidence" value="ECO:0007669"/>
    <property type="project" value="TreeGrafter"/>
</dbReference>
<dbReference type="GO" id="GO:1901336">
    <property type="term" value="P:lactone biosynthetic process"/>
    <property type="evidence" value="ECO:0007669"/>
    <property type="project" value="UniProtKB-ARBA"/>
</dbReference>
<keyword evidence="3" id="KW-0808">Transferase</keyword>
<feature type="region of interest" description="N-terminal hotdog fold" evidence="5">
    <location>
        <begin position="996"/>
        <end position="1131"/>
    </location>
</feature>
<dbReference type="InterPro" id="IPR020841">
    <property type="entry name" value="PKS_Beta-ketoAc_synthase_dom"/>
</dbReference>
<dbReference type="CDD" id="cd00833">
    <property type="entry name" value="PKS"/>
    <property type="match status" value="1"/>
</dbReference>
<feature type="active site" description="Proton donor; for dehydratase activity" evidence="5">
    <location>
        <position position="1208"/>
    </location>
</feature>
<gene>
    <name evidence="10" type="ORF">ACN42_g5244</name>
</gene>
<reference evidence="10 11" key="1">
    <citation type="submission" date="2015-10" db="EMBL/GenBank/DDBJ databases">
        <title>Genome sequencing of Penicillium freii.</title>
        <authorList>
            <person name="Nguyen H.D."/>
            <person name="Visagie C.M."/>
            <person name="Seifert K.A."/>
        </authorList>
    </citation>
    <scope>NUCLEOTIDE SEQUENCE [LARGE SCALE GENOMIC DNA]</scope>
    <source>
        <strain evidence="10 11">DAOM 242723</strain>
    </source>
</reference>
<evidence type="ECO:0000256" key="1">
    <source>
        <dbReference type="ARBA" id="ARBA00022450"/>
    </source>
</evidence>
<evidence type="ECO:0000256" key="2">
    <source>
        <dbReference type="ARBA" id="ARBA00022553"/>
    </source>
</evidence>
<dbReference type="EMBL" id="LLXE01000118">
    <property type="protein sequence ID" value="KUM61888.1"/>
    <property type="molecule type" value="Genomic_DNA"/>
</dbReference>
<feature type="region of interest" description="C-terminal hotdog fold" evidence="5">
    <location>
        <begin position="1144"/>
        <end position="1302"/>
    </location>
</feature>
<dbReference type="Pfam" id="PF21089">
    <property type="entry name" value="PKS_DH_N"/>
    <property type="match status" value="1"/>
</dbReference>
<dbReference type="InterPro" id="IPR014043">
    <property type="entry name" value="Acyl_transferase_dom"/>
</dbReference>
<feature type="domain" description="Ketosynthase family 3 (KS3)" evidence="8">
    <location>
        <begin position="69"/>
        <end position="496"/>
    </location>
</feature>
<feature type="region of interest" description="Disordered" evidence="6">
    <location>
        <begin position="24"/>
        <end position="48"/>
    </location>
</feature>
<dbReference type="SMART" id="SM00822">
    <property type="entry name" value="PKS_KR"/>
    <property type="match status" value="1"/>
</dbReference>
<keyword evidence="2" id="KW-0597">Phosphoprotein</keyword>
<dbReference type="InterPro" id="IPR001227">
    <property type="entry name" value="Ac_transferase_dom_sf"/>
</dbReference>
<evidence type="ECO:0000259" key="7">
    <source>
        <dbReference type="PROSITE" id="PS50075"/>
    </source>
</evidence>
<dbReference type="SMART" id="SM00826">
    <property type="entry name" value="PKS_DH"/>
    <property type="match status" value="1"/>
</dbReference>
<dbReference type="FunFam" id="3.40.50.720:FF:000209">
    <property type="entry name" value="Polyketide synthase Pks12"/>
    <property type="match status" value="1"/>
</dbReference>
<dbReference type="InterPro" id="IPR057326">
    <property type="entry name" value="KR_dom"/>
</dbReference>
<dbReference type="InterPro" id="IPR036736">
    <property type="entry name" value="ACP-like_sf"/>
</dbReference>
<dbReference type="InterPro" id="IPR050091">
    <property type="entry name" value="PKS_NRPS_Biosynth_Enz"/>
</dbReference>
<dbReference type="SUPFAM" id="SSF50129">
    <property type="entry name" value="GroES-like"/>
    <property type="match status" value="1"/>
</dbReference>
<dbReference type="Proteomes" id="UP000055045">
    <property type="component" value="Unassembled WGS sequence"/>
</dbReference>
<dbReference type="InterPro" id="IPR020843">
    <property type="entry name" value="ER"/>
</dbReference>
<feature type="domain" description="Carrier" evidence="7">
    <location>
        <begin position="2367"/>
        <end position="2443"/>
    </location>
</feature>
<dbReference type="InterPro" id="IPR036291">
    <property type="entry name" value="NAD(P)-bd_dom_sf"/>
</dbReference>
<dbReference type="CDD" id="cd05195">
    <property type="entry name" value="enoyl_red"/>
    <property type="match status" value="1"/>
</dbReference>
<dbReference type="GO" id="GO:0004312">
    <property type="term" value="F:fatty acid synthase activity"/>
    <property type="evidence" value="ECO:0007669"/>
    <property type="project" value="TreeGrafter"/>
</dbReference>
<dbReference type="InterPro" id="IPR016036">
    <property type="entry name" value="Malonyl_transacylase_ACP-bd"/>
</dbReference>
<dbReference type="GO" id="GO:0031177">
    <property type="term" value="F:phosphopantetheine binding"/>
    <property type="evidence" value="ECO:0007669"/>
    <property type="project" value="InterPro"/>
</dbReference>
<dbReference type="SMART" id="SM00829">
    <property type="entry name" value="PKS_ER"/>
    <property type="match status" value="1"/>
</dbReference>
<feature type="domain" description="PKS/mFAS DH" evidence="9">
    <location>
        <begin position="996"/>
        <end position="1302"/>
    </location>
</feature>
<dbReference type="Pfam" id="PF13602">
    <property type="entry name" value="ADH_zinc_N_2"/>
    <property type="match status" value="1"/>
</dbReference>
<feature type="compositionally biased region" description="Basic and acidic residues" evidence="6">
    <location>
        <begin position="1338"/>
        <end position="1350"/>
    </location>
</feature>
<dbReference type="SMART" id="SM00827">
    <property type="entry name" value="PKS_AT"/>
    <property type="match status" value="1"/>
</dbReference>
<dbReference type="SUPFAM" id="SSF55048">
    <property type="entry name" value="Probable ACP-binding domain of malonyl-CoA ACP transacylase"/>
    <property type="match status" value="1"/>
</dbReference>
<evidence type="ECO:0000259" key="9">
    <source>
        <dbReference type="PROSITE" id="PS52019"/>
    </source>
</evidence>
<feature type="region of interest" description="Disordered" evidence="6">
    <location>
        <begin position="111"/>
        <end position="132"/>
    </location>
</feature>
<dbReference type="PROSITE" id="PS52004">
    <property type="entry name" value="KS3_2"/>
    <property type="match status" value="1"/>
</dbReference>
<dbReference type="SUPFAM" id="SSF52151">
    <property type="entry name" value="FabD/lysophospholipase-like"/>
    <property type="match status" value="1"/>
</dbReference>
<organism evidence="10 11">
    <name type="scientific">Penicillium freii</name>
    <dbReference type="NCBI Taxonomy" id="48697"/>
    <lineage>
        <taxon>Eukaryota</taxon>
        <taxon>Fungi</taxon>
        <taxon>Dikarya</taxon>
        <taxon>Ascomycota</taxon>
        <taxon>Pezizomycotina</taxon>
        <taxon>Eurotiomycetes</taxon>
        <taxon>Eurotiomycetidae</taxon>
        <taxon>Eurotiales</taxon>
        <taxon>Aspergillaceae</taxon>
        <taxon>Penicillium</taxon>
    </lineage>
</organism>
<dbReference type="InterPro" id="IPR042104">
    <property type="entry name" value="PKS_dehydratase_sf"/>
</dbReference>
<dbReference type="Gene3D" id="3.10.129.110">
    <property type="entry name" value="Polyketide synthase dehydratase"/>
    <property type="match status" value="1"/>
</dbReference>
<dbReference type="SMART" id="SM00823">
    <property type="entry name" value="PKS_PP"/>
    <property type="match status" value="1"/>
</dbReference>
<dbReference type="InterPro" id="IPR014030">
    <property type="entry name" value="Ketoacyl_synth_N"/>
</dbReference>
<dbReference type="Pfam" id="PF14765">
    <property type="entry name" value="PS-DH"/>
    <property type="match status" value="1"/>
</dbReference>
<feature type="region of interest" description="Disordered" evidence="6">
    <location>
        <begin position="1334"/>
        <end position="1353"/>
    </location>
</feature>
<name>A0A101MK00_PENFR</name>
<feature type="active site" description="Proton acceptor; for dehydratase activity" evidence="5">
    <location>
        <position position="1028"/>
    </location>
</feature>
<evidence type="ECO:0000313" key="10">
    <source>
        <dbReference type="EMBL" id="KUM61888.1"/>
    </source>
</evidence>
<dbReference type="InterPro" id="IPR011032">
    <property type="entry name" value="GroES-like_sf"/>
</dbReference>
<dbReference type="Pfam" id="PF00698">
    <property type="entry name" value="Acyl_transf_1"/>
    <property type="match status" value="1"/>
</dbReference>
<dbReference type="Pfam" id="PF23114">
    <property type="entry name" value="NAD-bd_HRPKS_sdrA"/>
    <property type="match status" value="1"/>
</dbReference>
<dbReference type="InterPro" id="IPR056501">
    <property type="entry name" value="NAD-bd_HRPKS_sdrA"/>
</dbReference>
<dbReference type="SUPFAM" id="SSF51735">
    <property type="entry name" value="NAD(P)-binding Rossmann-fold domains"/>
    <property type="match status" value="3"/>
</dbReference>
<dbReference type="Pfam" id="PF00550">
    <property type="entry name" value="PP-binding"/>
    <property type="match status" value="1"/>
</dbReference>
<feature type="compositionally biased region" description="Polar residues" evidence="6">
    <location>
        <begin position="39"/>
        <end position="48"/>
    </location>
</feature>
<dbReference type="InterPro" id="IPR049551">
    <property type="entry name" value="PKS_DH_C"/>
</dbReference>
<evidence type="ECO:0000259" key="8">
    <source>
        <dbReference type="PROSITE" id="PS52004"/>
    </source>
</evidence>
<proteinExistence type="predicted"/>
<dbReference type="InterPro" id="IPR013154">
    <property type="entry name" value="ADH-like_N"/>
</dbReference>
<dbReference type="PROSITE" id="PS52019">
    <property type="entry name" value="PKS_MFAS_DH"/>
    <property type="match status" value="1"/>
</dbReference>
<dbReference type="InterPro" id="IPR032821">
    <property type="entry name" value="PKS_assoc"/>
</dbReference>
<dbReference type="SMART" id="SM00825">
    <property type="entry name" value="PKS_KS"/>
    <property type="match status" value="1"/>
</dbReference>
<dbReference type="Pfam" id="PF16197">
    <property type="entry name" value="KAsynt_C_assoc"/>
    <property type="match status" value="1"/>
</dbReference>
<evidence type="ECO:0000256" key="6">
    <source>
        <dbReference type="SAM" id="MobiDB-lite"/>
    </source>
</evidence>
<dbReference type="InterPro" id="IPR020807">
    <property type="entry name" value="PKS_DH"/>
</dbReference>
<accession>A0A101MK00</accession>
<evidence type="ECO:0000256" key="4">
    <source>
        <dbReference type="ARBA" id="ARBA00023268"/>
    </source>
</evidence>
<dbReference type="Pfam" id="PF02801">
    <property type="entry name" value="Ketoacyl-synt_C"/>
    <property type="match status" value="1"/>
</dbReference>
<dbReference type="Gene3D" id="3.40.50.720">
    <property type="entry name" value="NAD(P)-binding Rossmann-like Domain"/>
    <property type="match status" value="3"/>
</dbReference>
<dbReference type="InterPro" id="IPR009081">
    <property type="entry name" value="PP-bd_ACP"/>
</dbReference>
<evidence type="ECO:0000256" key="3">
    <source>
        <dbReference type="ARBA" id="ARBA00022679"/>
    </source>
</evidence>
<keyword evidence="4" id="KW-0511">Multifunctional enzyme</keyword>
<dbReference type="Gene3D" id="3.40.47.10">
    <property type="match status" value="1"/>
</dbReference>
<keyword evidence="1" id="KW-0596">Phosphopantetheine</keyword>
<comment type="caution">
    <text evidence="10">The sequence shown here is derived from an EMBL/GenBank/DDBJ whole genome shotgun (WGS) entry which is preliminary data.</text>
</comment>
<sequence>MSIYNSVPAMTSDDESRALQQIAPSTDNSSALPTPAHSEITSECSSDNGIQEGIVNGVLNEPLRTNSTQVPIAVVGMACRLPGHSNSPKALWDFIARGGIAENRPPASRFNLDGHFDKHRRPRTMKSPGGMFMEDVDPEVFDGGFFNMSPVDCTAMDPQQRQLLEVTYECLENAGLPLETISGQAIGCLVGANAVDYEAIQARDPEDRPDSATIGVARAILSNRISHFLNIRGPSMTIDTACSGSLVSLDVACRYLDTHQANGMIVAGANMWLNPEHNQETGMMRATQSASGKCHTFDAKADGYVKAEAINAVFLKRLDDAVRDGDPVRAVIRGTSTNSAGRTPGIASPSSEAQAAAIRAAYANAGISDFVDTAYLECHGTGTLAGDPVELAGAASVFAKGRAPGQELVIGSIKSNIGHSEAAAGISGLIKAILAVERGMIPGNPTFVNPNPNIDFDALRVQASRHMIKWPAMKKRRASVNSFGFGGANAHVVLESAENSPHVSSYLEKIGLDFFEEEEDSSSEQGTERKLLVFSANDESSLKNNIQGLSAHLMSPGVSLDMGDLSYTLSERRTRHYQRAFVVSKGKEIPKDRIIFGKKKPIPPKVGFLFTGQGAQWSQMGLELLNSFPVARNMIHHLDDVLQTSLSPPEWSLWDELTEPRTADALRQPEFSQPLVTALQLAIIEVMKDWGIVPTSVVGHSSGEIAAAAAAGLITPEAAIKIAYYRGYAAKQVTRDVPLGMLAVGIGAEDVGDYLDTGNGAVQIACYNSPSSLTLSGEVSALEAIRDHLQEDGHFARMLLVSLAYHSEYMAQIGEDYEIMLLEDDDLRQENVTATKEAKKNTVRMFSSVTGQLMETRPDAAYWKSNMISPVRFAQAATELLQSESASDFLVEIGPSNALAGPVTQIKKSISGAATDAQYTAALRRGADAIIALYEVAGWLFLSGGSVSLKKVNHHNSPRAPGVIVDLPNYSWNHSTKYWHETTASTDWRFKQFINHDLLGSKINGTAWSAPIFKKTLKLADVSWLMDHKLGSQVVFPGAGYIAMAVEAVYQTSWMTSWKGEAPARYRFRLRDVKLIRALVLEPDLVSRIMLSLTPVPGSTRTWFEFKVSSLRETVWVEHCNGLVRIDTDYSDQDAPQGAVEPLQFASSARSWYKVMADVGYNFGPAFHKHFQVEAITGQRQSRSTVSLQPPESSYGQSIYPMHPACIDGCFQTVSPALWGGDRTTVGAVLVPAVISSLVITAQEQSPNEAISVASAHYLGIGRTDTPRNYATDCSVYNPQDGSLLLEMKGLQFRELETSEDERRQHIFTRTSWNADISTLLSSPTAILQQVLTNNTPEPREDFNPDDDSKTPTLTRQQDLVQTLVDLVAHKYPKLKVLEVKVGTEDATSIWLQGNSPPSNPVRDACSQYHFASTDPTALVAAQDQYSSRAPDAEFTMINPAVSQEILDGVQFNLAIVTVSPSASAEEVRAVVVSVHLSMHDNGLVLVIGQETSTRIIDIQATLSDNNFGNIHTLGDNVYLCSPVSTRNNEEDHISARPIIKHVSLQPTAQKAPSQIVESLRTGNWIVDSVLDVASGTSANESVIILDELSTPVMDSLDERQWQILQNLIQKECQILWVTSGAQMDVTDPTKAAISGFFRVLRAEEPLLRLVVLDVEQPLNPTTVTAIEACLTLIAEPQAKQLIESEFVERGGVLHVSRILPDPTLTGLQDEDPSARKTESVDLHANNARIRLSAERLGNIDSVHYWELPVDCLELPAGFVEVEIFAAGMNYKDVVVTMGIVPGNEHTLGGEGAGIITRVSLEVTSFVVGQRVVVFDKGMFANRVQTTPGRVHSIPDWMTFEQASTLSAVYLTSIYSLFDLGNVVNGQRVLIHSAAGGVGIAAIQLCQYAGAEIFATVGTDEKREFLKSTFGLSDDRIFNSRNTDFANQICDATKGQGVDVILNSLTGDLLDESWRILADGGIMIEIGKKDILDRNSLAMEPFDRNISFRAVDMSHERAPDHLVSRLMSRLFQMIEAGHVKPIAPIHQFSFADIPSAIRFLRAGKHIGKIVISDGAEAVVKVPVRRAPQTLNLRSDACYLIVGGLKGLCASLAVYLAKCGAKHLAVISRSGHNDEKSQGVVREIQALGCEIDLLSGDVSIEDDVEKAFRQTTVPIAGIVQGAMVLRDRTFSSMSVDEYHGALACKVQGTWNLHNAAENLGLQLDFFTMLSSISGVVGQKGQVNYAAGNAFLDSFASYRRRLGQPACAFDLGVIEDVGYIHERDGMQQQLDTSIWVGINEGLLRRILYFSILQQRDDAPSTLSATQIITGIPVPQPENSQLLQDARFAGLFTTTGRTATGSGEGNSSAGSKEIQAVLLLLRSKSPDTAAQLAATVEVVNKCFVRVLRLSEPIDTGRPLSVYGIDSLAAVEVRNWLRVELGALVTTLDILNASSLIALCEKVVAKVVAS</sequence>
<keyword evidence="11" id="KW-1185">Reference proteome</keyword>
<dbReference type="SUPFAM" id="SSF47336">
    <property type="entry name" value="ACP-like"/>
    <property type="match status" value="1"/>
</dbReference>
<dbReference type="InterPro" id="IPR014031">
    <property type="entry name" value="Ketoacyl_synth_C"/>
</dbReference>
<dbReference type="GO" id="GO:0030639">
    <property type="term" value="P:polyketide biosynthetic process"/>
    <property type="evidence" value="ECO:0007669"/>
    <property type="project" value="UniProtKB-ARBA"/>
</dbReference>
<dbReference type="InterPro" id="IPR049552">
    <property type="entry name" value="PKS_DH_N"/>
</dbReference>
<dbReference type="InterPro" id="IPR049900">
    <property type="entry name" value="PKS_mFAS_DH"/>
</dbReference>
<dbReference type="InterPro" id="IPR016039">
    <property type="entry name" value="Thiolase-like"/>
</dbReference>
<dbReference type="Gene3D" id="1.10.1200.10">
    <property type="entry name" value="ACP-like"/>
    <property type="match status" value="1"/>
</dbReference>
<dbReference type="Pfam" id="PF08240">
    <property type="entry name" value="ADH_N"/>
    <property type="match status" value="1"/>
</dbReference>
<dbReference type="SUPFAM" id="SSF53901">
    <property type="entry name" value="Thiolase-like"/>
    <property type="match status" value="1"/>
</dbReference>
<dbReference type="STRING" id="48697.A0A101MK00"/>
<dbReference type="GO" id="GO:0016491">
    <property type="term" value="F:oxidoreductase activity"/>
    <property type="evidence" value="ECO:0007669"/>
    <property type="project" value="InterPro"/>
</dbReference>
<protein>
    <submittedName>
        <fullName evidence="10">Uncharacterized protein</fullName>
    </submittedName>
</protein>
<dbReference type="Gene3D" id="3.40.366.10">
    <property type="entry name" value="Malonyl-Coenzyme A Acyl Carrier Protein, domain 2"/>
    <property type="match status" value="1"/>
</dbReference>
<dbReference type="Gene3D" id="3.90.180.10">
    <property type="entry name" value="Medium-chain alcohol dehydrogenases, catalytic domain"/>
    <property type="match status" value="1"/>
</dbReference>
<dbReference type="PANTHER" id="PTHR43775">
    <property type="entry name" value="FATTY ACID SYNTHASE"/>
    <property type="match status" value="1"/>
</dbReference>
<evidence type="ECO:0000313" key="11">
    <source>
        <dbReference type="Proteomes" id="UP000055045"/>
    </source>
</evidence>
<evidence type="ECO:0000256" key="5">
    <source>
        <dbReference type="PROSITE-ProRule" id="PRU01363"/>
    </source>
</evidence>
<dbReference type="Pfam" id="PF08659">
    <property type="entry name" value="KR"/>
    <property type="match status" value="1"/>
</dbReference>
<dbReference type="PROSITE" id="PS50075">
    <property type="entry name" value="CARRIER"/>
    <property type="match status" value="1"/>
</dbReference>
<dbReference type="InterPro" id="IPR016035">
    <property type="entry name" value="Acyl_Trfase/lysoPLipase"/>
</dbReference>